<keyword evidence="7" id="KW-1185">Reference proteome</keyword>
<accession>A0ABW6QQB6</accession>
<dbReference type="InterPro" id="IPR020476">
    <property type="entry name" value="Nudix_hydrolase"/>
</dbReference>
<evidence type="ECO:0000313" key="7">
    <source>
        <dbReference type="Proteomes" id="UP001601948"/>
    </source>
</evidence>
<dbReference type="RefSeq" id="WP_387716500.1">
    <property type="nucleotide sequence ID" value="NZ_JBIAPI010000002.1"/>
</dbReference>
<organism evidence="6 7">
    <name type="scientific">Nocardia suismassiliense</name>
    <dbReference type="NCBI Taxonomy" id="2077092"/>
    <lineage>
        <taxon>Bacteria</taxon>
        <taxon>Bacillati</taxon>
        <taxon>Actinomycetota</taxon>
        <taxon>Actinomycetes</taxon>
        <taxon>Mycobacteriales</taxon>
        <taxon>Nocardiaceae</taxon>
        <taxon>Nocardia</taxon>
    </lineage>
</organism>
<evidence type="ECO:0000259" key="5">
    <source>
        <dbReference type="PROSITE" id="PS51462"/>
    </source>
</evidence>
<dbReference type="InterPro" id="IPR000086">
    <property type="entry name" value="NUDIX_hydrolase_dom"/>
</dbReference>
<dbReference type="InterPro" id="IPR020084">
    <property type="entry name" value="NUDIX_hydrolase_CS"/>
</dbReference>
<evidence type="ECO:0000256" key="3">
    <source>
        <dbReference type="ARBA" id="ARBA00022801"/>
    </source>
</evidence>
<keyword evidence="3 4" id="KW-0378">Hydrolase</keyword>
<dbReference type="PROSITE" id="PS51462">
    <property type="entry name" value="NUDIX"/>
    <property type="match status" value="1"/>
</dbReference>
<dbReference type="SUPFAM" id="SSF55811">
    <property type="entry name" value="Nudix"/>
    <property type="match status" value="1"/>
</dbReference>
<comment type="caution">
    <text evidence="6">The sequence shown here is derived from an EMBL/GenBank/DDBJ whole genome shotgun (WGS) entry which is preliminary data.</text>
</comment>
<dbReference type="PANTHER" id="PTHR43046">
    <property type="entry name" value="GDP-MANNOSE MANNOSYL HYDROLASE"/>
    <property type="match status" value="1"/>
</dbReference>
<dbReference type="Pfam" id="PF00293">
    <property type="entry name" value="NUDIX"/>
    <property type="match status" value="1"/>
</dbReference>
<evidence type="ECO:0000256" key="1">
    <source>
        <dbReference type="ARBA" id="ARBA00001946"/>
    </source>
</evidence>
<comment type="cofactor">
    <cofactor evidence="1">
        <name>Mg(2+)</name>
        <dbReference type="ChEBI" id="CHEBI:18420"/>
    </cofactor>
</comment>
<dbReference type="PROSITE" id="PS00893">
    <property type="entry name" value="NUDIX_BOX"/>
    <property type="match status" value="1"/>
</dbReference>
<name>A0ABW6QQB6_9NOCA</name>
<sequence length="170" mass="18441">MADTPYPGVVGQRIDYHGGDPNAPTANSVAPSAGAFVRHQDAVLLIRRSDNGNWSMPGGAHEPGESLSHTAVRETWEETGIAIRLTGSVGIFTDPDHVIHYTSNDEVRQEFSVIYHAELIGGEPTPSDESTDVAWVPIADIHTLTIDPSQRMRINWALTSAEPHIDPDTP</sequence>
<dbReference type="InterPro" id="IPR015797">
    <property type="entry name" value="NUDIX_hydrolase-like_dom_sf"/>
</dbReference>
<reference evidence="6 7" key="1">
    <citation type="submission" date="2024-10" db="EMBL/GenBank/DDBJ databases">
        <title>The Natural Products Discovery Center: Release of the First 8490 Sequenced Strains for Exploring Actinobacteria Biosynthetic Diversity.</title>
        <authorList>
            <person name="Kalkreuter E."/>
            <person name="Kautsar S.A."/>
            <person name="Yang D."/>
            <person name="Bader C.D."/>
            <person name="Teijaro C.N."/>
            <person name="Fluegel L."/>
            <person name="Davis C.M."/>
            <person name="Simpson J.R."/>
            <person name="Lauterbach L."/>
            <person name="Steele A.D."/>
            <person name="Gui C."/>
            <person name="Meng S."/>
            <person name="Li G."/>
            <person name="Viehrig K."/>
            <person name="Ye F."/>
            <person name="Su P."/>
            <person name="Kiefer A.F."/>
            <person name="Nichols A."/>
            <person name="Cepeda A.J."/>
            <person name="Yan W."/>
            <person name="Fan B."/>
            <person name="Jiang Y."/>
            <person name="Adhikari A."/>
            <person name="Zheng C.-J."/>
            <person name="Schuster L."/>
            <person name="Cowan T.M."/>
            <person name="Smanski M.J."/>
            <person name="Chevrette M.G."/>
            <person name="De Carvalho L.P.S."/>
            <person name="Shen B."/>
        </authorList>
    </citation>
    <scope>NUCLEOTIDE SEQUENCE [LARGE SCALE GENOMIC DNA]</scope>
    <source>
        <strain evidence="6 7">NPDC003040</strain>
    </source>
</reference>
<comment type="similarity">
    <text evidence="2 4">Belongs to the Nudix hydrolase family.</text>
</comment>
<dbReference type="PRINTS" id="PR00502">
    <property type="entry name" value="NUDIXFAMILY"/>
</dbReference>
<dbReference type="Gene3D" id="3.90.79.10">
    <property type="entry name" value="Nucleoside Triphosphate Pyrophosphohydrolase"/>
    <property type="match status" value="1"/>
</dbReference>
<dbReference type="CDD" id="cd02883">
    <property type="entry name" value="NUDIX_Hydrolase"/>
    <property type="match status" value="1"/>
</dbReference>
<dbReference type="GO" id="GO:0016787">
    <property type="term" value="F:hydrolase activity"/>
    <property type="evidence" value="ECO:0007669"/>
    <property type="project" value="UniProtKB-KW"/>
</dbReference>
<evidence type="ECO:0000313" key="6">
    <source>
        <dbReference type="EMBL" id="MFF3223420.1"/>
    </source>
</evidence>
<proteinExistence type="inferred from homology"/>
<dbReference type="Proteomes" id="UP001601948">
    <property type="component" value="Unassembled WGS sequence"/>
</dbReference>
<dbReference type="EMBL" id="JBIAPI010000002">
    <property type="protein sequence ID" value="MFF3223420.1"/>
    <property type="molecule type" value="Genomic_DNA"/>
</dbReference>
<feature type="domain" description="Nudix hydrolase" evidence="5">
    <location>
        <begin position="28"/>
        <end position="158"/>
    </location>
</feature>
<protein>
    <submittedName>
        <fullName evidence="6">NUDIX hydrolase</fullName>
    </submittedName>
</protein>
<evidence type="ECO:0000256" key="2">
    <source>
        <dbReference type="ARBA" id="ARBA00005582"/>
    </source>
</evidence>
<evidence type="ECO:0000256" key="4">
    <source>
        <dbReference type="RuleBase" id="RU003476"/>
    </source>
</evidence>
<gene>
    <name evidence="6" type="ORF">ACFYV7_11550</name>
</gene>
<dbReference type="PANTHER" id="PTHR43046:SF16">
    <property type="entry name" value="ADP-RIBOSE PYROPHOSPHATASE YJHB-RELATED"/>
    <property type="match status" value="1"/>
</dbReference>